<keyword evidence="4 14" id="KW-1134">Transmembrane beta strand</keyword>
<evidence type="ECO:0000256" key="9">
    <source>
        <dbReference type="ARBA" id="ARBA00023065"/>
    </source>
</evidence>
<keyword evidence="10 16" id="KW-0798">TonB box</keyword>
<evidence type="ECO:0000313" key="19">
    <source>
        <dbReference type="EMBL" id="PWF21867.1"/>
    </source>
</evidence>
<gene>
    <name evidence="19" type="ORF">DD235_13820</name>
</gene>
<evidence type="ECO:0000256" key="5">
    <source>
        <dbReference type="ARBA" id="ARBA00022496"/>
    </source>
</evidence>
<dbReference type="GO" id="GO:0038023">
    <property type="term" value="F:signaling receptor activity"/>
    <property type="evidence" value="ECO:0007669"/>
    <property type="project" value="InterPro"/>
</dbReference>
<feature type="signal peptide" evidence="17">
    <location>
        <begin position="1"/>
        <end position="24"/>
    </location>
</feature>
<dbReference type="InterPro" id="IPR010917">
    <property type="entry name" value="TonB_rcpt_CS"/>
</dbReference>
<dbReference type="PANTHER" id="PTHR32552:SF82">
    <property type="entry name" value="FCUA PROTEIN"/>
    <property type="match status" value="1"/>
</dbReference>
<dbReference type="InterPro" id="IPR011662">
    <property type="entry name" value="Secretin/TonB_short_N"/>
</dbReference>
<name>A0A2V1JZB8_9BURK</name>
<dbReference type="PROSITE" id="PS01156">
    <property type="entry name" value="TONB_DEPENDENT_REC_2"/>
    <property type="match status" value="1"/>
</dbReference>
<evidence type="ECO:0000256" key="16">
    <source>
        <dbReference type="RuleBase" id="RU003357"/>
    </source>
</evidence>
<keyword evidence="12 19" id="KW-0675">Receptor</keyword>
<dbReference type="InterPro" id="IPR010105">
    <property type="entry name" value="TonB_sidphr_rcpt"/>
</dbReference>
<comment type="subcellular location">
    <subcellularLocation>
        <location evidence="1 14">Cell outer membrane</location>
        <topology evidence="1 14">Multi-pass membrane protein</topology>
    </subcellularLocation>
</comment>
<dbReference type="InterPro" id="IPR039426">
    <property type="entry name" value="TonB-dep_rcpt-like"/>
</dbReference>
<evidence type="ECO:0000256" key="4">
    <source>
        <dbReference type="ARBA" id="ARBA00022452"/>
    </source>
</evidence>
<dbReference type="InterPro" id="IPR036942">
    <property type="entry name" value="Beta-barrel_TonB_sf"/>
</dbReference>
<evidence type="ECO:0000256" key="11">
    <source>
        <dbReference type="ARBA" id="ARBA00023136"/>
    </source>
</evidence>
<dbReference type="GO" id="GO:0009279">
    <property type="term" value="C:cell outer membrane"/>
    <property type="evidence" value="ECO:0007669"/>
    <property type="project" value="UniProtKB-SubCell"/>
</dbReference>
<dbReference type="PANTHER" id="PTHR32552">
    <property type="entry name" value="FERRICHROME IRON RECEPTOR-RELATED"/>
    <property type="match status" value="1"/>
</dbReference>
<keyword evidence="13 14" id="KW-0998">Cell outer membrane</keyword>
<evidence type="ECO:0000256" key="1">
    <source>
        <dbReference type="ARBA" id="ARBA00004571"/>
    </source>
</evidence>
<dbReference type="Proteomes" id="UP000245212">
    <property type="component" value="Unassembled WGS sequence"/>
</dbReference>
<dbReference type="RefSeq" id="WP_109062683.1">
    <property type="nucleotide sequence ID" value="NZ_QETA01000006.1"/>
</dbReference>
<keyword evidence="11 14" id="KW-0472">Membrane</keyword>
<dbReference type="GO" id="GO:0015344">
    <property type="term" value="F:siderophore uptake transmembrane transporter activity"/>
    <property type="evidence" value="ECO:0007669"/>
    <property type="project" value="TreeGrafter"/>
</dbReference>
<dbReference type="Pfam" id="PF07715">
    <property type="entry name" value="Plug"/>
    <property type="match status" value="1"/>
</dbReference>
<evidence type="ECO:0000256" key="17">
    <source>
        <dbReference type="SAM" id="SignalP"/>
    </source>
</evidence>
<evidence type="ECO:0000256" key="3">
    <source>
        <dbReference type="ARBA" id="ARBA00022448"/>
    </source>
</evidence>
<dbReference type="InterPro" id="IPR000531">
    <property type="entry name" value="Beta-barrel_TonB"/>
</dbReference>
<evidence type="ECO:0000256" key="2">
    <source>
        <dbReference type="ARBA" id="ARBA00009810"/>
    </source>
</evidence>
<dbReference type="Pfam" id="PF00593">
    <property type="entry name" value="TonB_dep_Rec_b-barrel"/>
    <property type="match status" value="1"/>
</dbReference>
<keyword evidence="9" id="KW-0406">Ion transport</keyword>
<evidence type="ECO:0000256" key="10">
    <source>
        <dbReference type="ARBA" id="ARBA00023077"/>
    </source>
</evidence>
<organism evidence="19 20">
    <name type="scientific">Corticimicrobacter populi</name>
    <dbReference type="NCBI Taxonomy" id="2175229"/>
    <lineage>
        <taxon>Bacteria</taxon>
        <taxon>Pseudomonadati</taxon>
        <taxon>Pseudomonadota</taxon>
        <taxon>Betaproteobacteria</taxon>
        <taxon>Burkholderiales</taxon>
        <taxon>Alcaligenaceae</taxon>
        <taxon>Corticimicrobacter</taxon>
    </lineage>
</organism>
<dbReference type="NCBIfam" id="TIGR01783">
    <property type="entry name" value="TonB-siderophor"/>
    <property type="match status" value="1"/>
</dbReference>
<evidence type="ECO:0000256" key="12">
    <source>
        <dbReference type="ARBA" id="ARBA00023170"/>
    </source>
</evidence>
<evidence type="ECO:0000256" key="13">
    <source>
        <dbReference type="ARBA" id="ARBA00023237"/>
    </source>
</evidence>
<feature type="chain" id="PRO_5015971291" evidence="17">
    <location>
        <begin position="25"/>
        <end position="811"/>
    </location>
</feature>
<dbReference type="AlphaFoldDB" id="A0A2V1JZB8"/>
<dbReference type="PROSITE" id="PS52016">
    <property type="entry name" value="TONB_DEPENDENT_REC_3"/>
    <property type="match status" value="1"/>
</dbReference>
<sequence>MKHVFPRAGALCATLLILASPALAQSVVDTPVSVSLPAQPLAQALNAFARQAGLELIVRPDSVAGRTAPAVQGSLTPAQALERLLAGTGLGFRVEEGAIVISRAEDSESALHHGGELSAITVQASADASAGGLLGEYAGGQVARGGRVGVLGARDNMDTPFSLTSYTNRLIRDQQARSVADVLQNDPSVRTARGFGNFQETYFIRGFLTTSDDIAYNGLYGLLPRQFTSAEMIERVEVMRGAGAFLYGAAPSGMGIGGTVNILPKRAASEPLNSVTLGTASGGQVYTAADFSRRFGEDQRSGLRVNVARRDGDTAIDGEHVELDLVTLGWDWRGERLRLSADAGYQNNRLSGMRPNVSLSGVDSVPVAPDARRNYAQPWTRSNEEDFFGTLRAEYDFNDAVTGWAAIGARRGKEFNSLAGVTVSNAETGAASAYRFDNRRRDDVWTGEIGVRAALQTGSVRHDLVASVSHYDHEERNAIVMDFMNTLATNIYDPTYWDRPAFSANAFRGGDLGDPGLFNHTRLTSFTLGDTMSLFDDRIDLIVGLRHQRLRSTAYNYARSLPEANPYDDSHNSPVAGIVYKLDDSVSVYANYIESLAQGESAPNTAINVGERLSPYVSKQKEIGLKYDGGQIGGSLALFTTEQPRGYVGTDRVFREAGKNRHRGAELMLYGEAWPGLRLLGGITLLDAKQRNTGNPAHDGKRVIGVPSRQANLGVEWDVPGTDGLALNARVIATGSRYADVANTLRAPGWVRLDLGASYMMDIGDRLLTLRARLENATGLDYWSSVGGYPNSGYLVLGAPRTFMLNATLEF</sequence>
<evidence type="ECO:0000313" key="20">
    <source>
        <dbReference type="Proteomes" id="UP000245212"/>
    </source>
</evidence>
<proteinExistence type="inferred from homology"/>
<keyword evidence="20" id="KW-1185">Reference proteome</keyword>
<dbReference type="GO" id="GO:0015891">
    <property type="term" value="P:siderophore transport"/>
    <property type="evidence" value="ECO:0007669"/>
    <property type="project" value="InterPro"/>
</dbReference>
<evidence type="ECO:0000256" key="8">
    <source>
        <dbReference type="ARBA" id="ARBA00023004"/>
    </source>
</evidence>
<accession>A0A2V1JZB8</accession>
<keyword evidence="5" id="KW-0410">Iron transport</keyword>
<dbReference type="CDD" id="cd01347">
    <property type="entry name" value="ligand_gated_channel"/>
    <property type="match status" value="1"/>
</dbReference>
<dbReference type="Gene3D" id="2.40.170.20">
    <property type="entry name" value="TonB-dependent receptor, beta-barrel domain"/>
    <property type="match status" value="1"/>
</dbReference>
<keyword evidence="6 14" id="KW-0812">Transmembrane</keyword>
<keyword evidence="8" id="KW-0408">Iron</keyword>
<feature type="short sequence motif" description="TonB C-terminal box" evidence="15">
    <location>
        <begin position="794"/>
        <end position="811"/>
    </location>
</feature>
<dbReference type="Pfam" id="PF07660">
    <property type="entry name" value="STN"/>
    <property type="match status" value="1"/>
</dbReference>
<evidence type="ECO:0000259" key="18">
    <source>
        <dbReference type="SMART" id="SM00965"/>
    </source>
</evidence>
<evidence type="ECO:0000256" key="7">
    <source>
        <dbReference type="ARBA" id="ARBA00022729"/>
    </source>
</evidence>
<comment type="similarity">
    <text evidence="2 14 16">Belongs to the TonB-dependent receptor family.</text>
</comment>
<feature type="domain" description="Secretin/TonB short N-terminal" evidence="18">
    <location>
        <begin position="54"/>
        <end position="104"/>
    </location>
</feature>
<dbReference type="EMBL" id="QETA01000006">
    <property type="protein sequence ID" value="PWF21867.1"/>
    <property type="molecule type" value="Genomic_DNA"/>
</dbReference>
<dbReference type="InterPro" id="IPR012910">
    <property type="entry name" value="Plug_dom"/>
</dbReference>
<dbReference type="SUPFAM" id="SSF56935">
    <property type="entry name" value="Porins"/>
    <property type="match status" value="1"/>
</dbReference>
<keyword evidence="3 14" id="KW-0813">Transport</keyword>
<reference evidence="20" key="1">
    <citation type="submission" date="2018-05" db="EMBL/GenBank/DDBJ databases">
        <authorList>
            <person name="Li Y."/>
        </authorList>
    </citation>
    <scope>NUCLEOTIDE SEQUENCE [LARGE SCALE GENOMIC DNA]</scope>
    <source>
        <strain evidence="20">3d-2-2</strain>
    </source>
</reference>
<comment type="caution">
    <text evidence="19">The sequence shown here is derived from an EMBL/GenBank/DDBJ whole genome shotgun (WGS) entry which is preliminary data.</text>
</comment>
<evidence type="ECO:0000256" key="6">
    <source>
        <dbReference type="ARBA" id="ARBA00022692"/>
    </source>
</evidence>
<protein>
    <submittedName>
        <fullName evidence="19">TonB-dependent siderophore receptor</fullName>
    </submittedName>
</protein>
<evidence type="ECO:0000256" key="14">
    <source>
        <dbReference type="PROSITE-ProRule" id="PRU01360"/>
    </source>
</evidence>
<dbReference type="Gene3D" id="3.55.50.30">
    <property type="match status" value="1"/>
</dbReference>
<keyword evidence="7 17" id="KW-0732">Signal</keyword>
<dbReference type="SMART" id="SM00965">
    <property type="entry name" value="STN"/>
    <property type="match status" value="1"/>
</dbReference>
<dbReference type="Gene3D" id="2.170.130.10">
    <property type="entry name" value="TonB-dependent receptor, plug domain"/>
    <property type="match status" value="1"/>
</dbReference>
<dbReference type="InterPro" id="IPR037066">
    <property type="entry name" value="Plug_dom_sf"/>
</dbReference>
<evidence type="ECO:0000256" key="15">
    <source>
        <dbReference type="PROSITE-ProRule" id="PRU10144"/>
    </source>
</evidence>